<evidence type="ECO:0008006" key="3">
    <source>
        <dbReference type="Google" id="ProtNLM"/>
    </source>
</evidence>
<keyword evidence="2" id="KW-1185">Reference proteome</keyword>
<proteinExistence type="predicted"/>
<evidence type="ECO:0000313" key="2">
    <source>
        <dbReference type="Proteomes" id="UP000199584"/>
    </source>
</evidence>
<name>A0A1I6D4Q5_9FIRM</name>
<reference evidence="2" key="1">
    <citation type="submission" date="2016-10" db="EMBL/GenBank/DDBJ databases">
        <authorList>
            <person name="Varghese N."/>
            <person name="Submissions S."/>
        </authorList>
    </citation>
    <scope>NUCLEOTIDE SEQUENCE [LARGE SCALE GENOMIC DNA]</scope>
    <source>
        <strain evidence="2">DSM 3669</strain>
    </source>
</reference>
<evidence type="ECO:0000313" key="1">
    <source>
        <dbReference type="EMBL" id="SFR00282.1"/>
    </source>
</evidence>
<accession>A0A1I6D4Q5</accession>
<protein>
    <recommendedName>
        <fullName evidence="3">Lipoprotein</fullName>
    </recommendedName>
</protein>
<dbReference type="Proteomes" id="UP000199584">
    <property type="component" value="Unassembled WGS sequence"/>
</dbReference>
<gene>
    <name evidence="1" type="ORF">SAMN05660706_10563</name>
</gene>
<sequence length="156" mass="17393">MRLKCLILGLGILLFAFGCSGLDKTNSVARDCFSNEDWEIKALLIWDEEKVMGKIEAKYLGQEPLEFVIIEPKFDVGIWPAGYTPPASGKYTWNAEKPEGAIPDIQDTSCMSNSILSQKPSRIMSRSEATEILDKVKVKIQWKVANGKLKTINAPD</sequence>
<dbReference type="AlphaFoldDB" id="A0A1I6D4Q5"/>
<dbReference type="EMBL" id="FOYM01000005">
    <property type="protein sequence ID" value="SFR00282.1"/>
    <property type="molecule type" value="Genomic_DNA"/>
</dbReference>
<dbReference type="OrthoDB" id="1806874at2"/>
<dbReference type="RefSeq" id="WP_092482240.1">
    <property type="nucleotide sequence ID" value="NZ_FOYM01000005.1"/>
</dbReference>
<dbReference type="PROSITE" id="PS51257">
    <property type="entry name" value="PROKAR_LIPOPROTEIN"/>
    <property type="match status" value="1"/>
</dbReference>
<organism evidence="1 2">
    <name type="scientific">Desulfoscipio geothermicus DSM 3669</name>
    <dbReference type="NCBI Taxonomy" id="1121426"/>
    <lineage>
        <taxon>Bacteria</taxon>
        <taxon>Bacillati</taxon>
        <taxon>Bacillota</taxon>
        <taxon>Clostridia</taxon>
        <taxon>Eubacteriales</taxon>
        <taxon>Desulfallaceae</taxon>
        <taxon>Desulfoscipio</taxon>
    </lineage>
</organism>